<dbReference type="PANTHER" id="PTHR11941:SF54">
    <property type="entry name" value="ENOYL-COA HYDRATASE, MITOCHONDRIAL"/>
    <property type="match status" value="1"/>
</dbReference>
<sequence length="257" mass="27915">MTIRTERGEHGIATVLFDRPAKRNAFTLDMYRQFGAAIDALDADDAVRCIVLRGAGGAFCAGSDIGGFGEDRSGAAQAREYADLTLDMTDRLKLTRHPTVACIEGPCVGGGLEIAALCDVRIAARSARFGIPVNRIGLTLDYRELADLVALVGAASTLEILLEGAVFDADDALRKGLLTRVVDDADVVAHAYQCAARIATAAPLVNRWHKKFVRRLAGKQELDEQERLEPYACFDTEDYRIGKAAFLRKEKPAFVGR</sequence>
<dbReference type="CDD" id="cd06558">
    <property type="entry name" value="crotonase-like"/>
    <property type="match status" value="1"/>
</dbReference>
<dbReference type="RefSeq" id="WP_094806130.1">
    <property type="nucleotide sequence ID" value="NZ_NEVT01000003.1"/>
</dbReference>
<evidence type="ECO:0000256" key="1">
    <source>
        <dbReference type="ARBA" id="ARBA00005254"/>
    </source>
</evidence>
<dbReference type="InterPro" id="IPR014748">
    <property type="entry name" value="Enoyl-CoA_hydra_C"/>
</dbReference>
<evidence type="ECO:0000256" key="2">
    <source>
        <dbReference type="ARBA" id="ARBA00023239"/>
    </source>
</evidence>
<organism evidence="3 4">
    <name type="scientific">Bordetella genomosp. 2</name>
    <dbReference type="NCBI Taxonomy" id="1983456"/>
    <lineage>
        <taxon>Bacteria</taxon>
        <taxon>Pseudomonadati</taxon>
        <taxon>Pseudomonadota</taxon>
        <taxon>Betaproteobacteria</taxon>
        <taxon>Burkholderiales</taxon>
        <taxon>Alcaligenaceae</taxon>
        <taxon>Bordetella</taxon>
    </lineage>
</organism>
<dbReference type="EMBL" id="NEVT01000003">
    <property type="protein sequence ID" value="OZI79625.1"/>
    <property type="molecule type" value="Genomic_DNA"/>
</dbReference>
<dbReference type="InterPro" id="IPR029045">
    <property type="entry name" value="ClpP/crotonase-like_dom_sf"/>
</dbReference>
<keyword evidence="4" id="KW-1185">Reference proteome</keyword>
<protein>
    <submittedName>
        <fullName evidence="3">Enoyl-CoA hydratase</fullName>
    </submittedName>
</protein>
<dbReference type="AlphaFoldDB" id="A0A261VZW4"/>
<dbReference type="Gene3D" id="1.10.12.10">
    <property type="entry name" value="Lyase 2-enoyl-coa Hydratase, Chain A, domain 2"/>
    <property type="match status" value="1"/>
</dbReference>
<dbReference type="InterPro" id="IPR001753">
    <property type="entry name" value="Enoyl-CoA_hydra/iso"/>
</dbReference>
<reference evidence="4" key="1">
    <citation type="submission" date="2017-05" db="EMBL/GenBank/DDBJ databases">
        <title>Complete and WGS of Bordetella genogroups.</title>
        <authorList>
            <person name="Spilker T."/>
            <person name="Lipuma J."/>
        </authorList>
    </citation>
    <scope>NUCLEOTIDE SEQUENCE [LARGE SCALE GENOMIC DNA]</scope>
    <source>
        <strain evidence="4">AU8256</strain>
    </source>
</reference>
<keyword evidence="2" id="KW-0456">Lyase</keyword>
<proteinExistence type="inferred from homology"/>
<comment type="caution">
    <text evidence="3">The sequence shown here is derived from an EMBL/GenBank/DDBJ whole genome shotgun (WGS) entry which is preliminary data.</text>
</comment>
<accession>A0A261VZW4</accession>
<dbReference type="GO" id="GO:0006635">
    <property type="term" value="P:fatty acid beta-oxidation"/>
    <property type="evidence" value="ECO:0007669"/>
    <property type="project" value="TreeGrafter"/>
</dbReference>
<dbReference type="Pfam" id="PF00378">
    <property type="entry name" value="ECH_1"/>
    <property type="match status" value="1"/>
</dbReference>
<dbReference type="PANTHER" id="PTHR11941">
    <property type="entry name" value="ENOYL-COA HYDRATASE-RELATED"/>
    <property type="match status" value="1"/>
</dbReference>
<evidence type="ECO:0000313" key="4">
    <source>
        <dbReference type="Proteomes" id="UP000215633"/>
    </source>
</evidence>
<gene>
    <name evidence="3" type="ORF">CAL24_06800</name>
</gene>
<evidence type="ECO:0000313" key="3">
    <source>
        <dbReference type="EMBL" id="OZI79625.1"/>
    </source>
</evidence>
<dbReference type="Proteomes" id="UP000215633">
    <property type="component" value="Unassembled WGS sequence"/>
</dbReference>
<comment type="similarity">
    <text evidence="1">Belongs to the enoyl-CoA hydratase/isomerase family.</text>
</comment>
<dbReference type="GO" id="GO:0016829">
    <property type="term" value="F:lyase activity"/>
    <property type="evidence" value="ECO:0007669"/>
    <property type="project" value="UniProtKB-KW"/>
</dbReference>
<name>A0A261VZW4_9BORD</name>
<dbReference type="Gene3D" id="3.90.226.10">
    <property type="entry name" value="2-enoyl-CoA Hydratase, Chain A, domain 1"/>
    <property type="match status" value="1"/>
</dbReference>
<dbReference type="SUPFAM" id="SSF52096">
    <property type="entry name" value="ClpP/crotonase"/>
    <property type="match status" value="1"/>
</dbReference>